<accession>A0AAV4UQH8</accession>
<feature type="compositionally biased region" description="Polar residues" evidence="1">
    <location>
        <begin position="46"/>
        <end position="62"/>
    </location>
</feature>
<comment type="caution">
    <text evidence="2">The sequence shown here is derived from an EMBL/GenBank/DDBJ whole genome shotgun (WGS) entry which is preliminary data.</text>
</comment>
<reference evidence="2 3" key="1">
    <citation type="submission" date="2021-06" db="EMBL/GenBank/DDBJ databases">
        <title>Caerostris darwini draft genome.</title>
        <authorList>
            <person name="Kono N."/>
            <person name="Arakawa K."/>
        </authorList>
    </citation>
    <scope>NUCLEOTIDE SEQUENCE [LARGE SCALE GENOMIC DNA]</scope>
</reference>
<evidence type="ECO:0000256" key="1">
    <source>
        <dbReference type="SAM" id="MobiDB-lite"/>
    </source>
</evidence>
<proteinExistence type="predicted"/>
<name>A0AAV4UQH8_9ARAC</name>
<gene>
    <name evidence="2" type="ORF">CDAR_611461</name>
</gene>
<feature type="region of interest" description="Disordered" evidence="1">
    <location>
        <begin position="28"/>
        <end position="62"/>
    </location>
</feature>
<keyword evidence="3" id="KW-1185">Reference proteome</keyword>
<evidence type="ECO:0000313" key="3">
    <source>
        <dbReference type="Proteomes" id="UP001054837"/>
    </source>
</evidence>
<organism evidence="2 3">
    <name type="scientific">Caerostris darwini</name>
    <dbReference type="NCBI Taxonomy" id="1538125"/>
    <lineage>
        <taxon>Eukaryota</taxon>
        <taxon>Metazoa</taxon>
        <taxon>Ecdysozoa</taxon>
        <taxon>Arthropoda</taxon>
        <taxon>Chelicerata</taxon>
        <taxon>Arachnida</taxon>
        <taxon>Araneae</taxon>
        <taxon>Araneomorphae</taxon>
        <taxon>Entelegynae</taxon>
        <taxon>Araneoidea</taxon>
        <taxon>Araneidae</taxon>
        <taxon>Caerostris</taxon>
    </lineage>
</organism>
<dbReference type="Proteomes" id="UP001054837">
    <property type="component" value="Unassembled WGS sequence"/>
</dbReference>
<dbReference type="EMBL" id="BPLQ01011732">
    <property type="protein sequence ID" value="GIY59999.1"/>
    <property type="molecule type" value="Genomic_DNA"/>
</dbReference>
<dbReference type="AlphaFoldDB" id="A0AAV4UQH8"/>
<sequence>MLNVFHYIPIISEGKKNIINFRTYANTSSPNPSVHSLQPKEAKLQSIDNKQTTPGRQPNPISMNRASTDLFNFFIPAAQNSRKKMPHKKEKTEPENQIQKKCASFALKVEFKNFDLHKQFGLPLL</sequence>
<evidence type="ECO:0000313" key="2">
    <source>
        <dbReference type="EMBL" id="GIY59999.1"/>
    </source>
</evidence>
<protein>
    <submittedName>
        <fullName evidence="2">Uncharacterized protein</fullName>
    </submittedName>
</protein>